<gene>
    <name evidence="1" type="ORF">FH063_004252</name>
</gene>
<name>A0A5B0KKL7_9PROT</name>
<dbReference type="Proteomes" id="UP000325333">
    <property type="component" value="Unassembled WGS sequence"/>
</dbReference>
<evidence type="ECO:0000313" key="1">
    <source>
        <dbReference type="EMBL" id="KAA1052475.1"/>
    </source>
</evidence>
<dbReference type="EMBL" id="VEWN01000027">
    <property type="protein sequence ID" value="KAA1052475.1"/>
    <property type="molecule type" value="Genomic_DNA"/>
</dbReference>
<sequence length="62" mass="6771">MSGPGGADRPAVVTGRWRRDPADPTRIVVDFDGHAMHYRIRVVSANEMQLEEDRGPSGPGEP</sequence>
<organism evidence="1 2">
    <name type="scientific">Azospirillum argentinense</name>
    <dbReference type="NCBI Taxonomy" id="2970906"/>
    <lineage>
        <taxon>Bacteria</taxon>
        <taxon>Pseudomonadati</taxon>
        <taxon>Pseudomonadota</taxon>
        <taxon>Alphaproteobacteria</taxon>
        <taxon>Rhodospirillales</taxon>
        <taxon>Azospirillaceae</taxon>
        <taxon>Azospirillum</taxon>
    </lineage>
</organism>
<accession>A0A5B0KKL7</accession>
<evidence type="ECO:0000313" key="2">
    <source>
        <dbReference type="Proteomes" id="UP000325333"/>
    </source>
</evidence>
<proteinExistence type="predicted"/>
<comment type="caution">
    <text evidence="1">The sequence shown here is derived from an EMBL/GenBank/DDBJ whole genome shotgun (WGS) entry which is preliminary data.</text>
</comment>
<reference evidence="1 2" key="1">
    <citation type="submission" date="2019-07" db="EMBL/GenBank/DDBJ databases">
        <title>Genome sequencing of the stress-tolerant strain Azospirillum brasilense Az19.</title>
        <authorList>
            <person name="Maroniche G.A."/>
            <person name="Garcia J.E."/>
            <person name="Pagnussat L."/>
            <person name="Amenta M."/>
            <person name="Creus C.M."/>
        </authorList>
    </citation>
    <scope>NUCLEOTIDE SEQUENCE [LARGE SCALE GENOMIC DNA]</scope>
    <source>
        <strain evidence="1 2">Az19</strain>
    </source>
</reference>
<protein>
    <submittedName>
        <fullName evidence="1">Uncharacterized protein</fullName>
    </submittedName>
</protein>
<dbReference type="AlphaFoldDB" id="A0A5B0KKL7"/>